<dbReference type="EMBL" id="KZ805415">
    <property type="protein sequence ID" value="PVH98382.1"/>
    <property type="molecule type" value="Genomic_DNA"/>
</dbReference>
<feature type="domain" description="DRBM" evidence="2">
    <location>
        <begin position="200"/>
        <end position="267"/>
    </location>
</feature>
<evidence type="ECO:0000313" key="4">
    <source>
        <dbReference type="Proteomes" id="UP000244855"/>
    </source>
</evidence>
<feature type="compositionally biased region" description="Low complexity" evidence="1">
    <location>
        <begin position="289"/>
        <end position="304"/>
    </location>
</feature>
<reference evidence="3 4" key="1">
    <citation type="journal article" date="2018" name="Sci. Rep.">
        <title>Comparative genomics provides insights into the lifestyle and reveals functional heterogeneity of dark septate endophytic fungi.</title>
        <authorList>
            <person name="Knapp D.G."/>
            <person name="Nemeth J.B."/>
            <person name="Barry K."/>
            <person name="Hainaut M."/>
            <person name="Henrissat B."/>
            <person name="Johnson J."/>
            <person name="Kuo A."/>
            <person name="Lim J.H.P."/>
            <person name="Lipzen A."/>
            <person name="Nolan M."/>
            <person name="Ohm R.A."/>
            <person name="Tamas L."/>
            <person name="Grigoriev I.V."/>
            <person name="Spatafora J.W."/>
            <person name="Nagy L.G."/>
            <person name="Kovacs G.M."/>
        </authorList>
    </citation>
    <scope>NUCLEOTIDE SEQUENCE [LARGE SCALE GENOMIC DNA]</scope>
    <source>
        <strain evidence="3 4">DSE2036</strain>
    </source>
</reference>
<gene>
    <name evidence="3" type="ORF">DM02DRAFT_643637</name>
</gene>
<organism evidence="3 4">
    <name type="scientific">Periconia macrospinosa</name>
    <dbReference type="NCBI Taxonomy" id="97972"/>
    <lineage>
        <taxon>Eukaryota</taxon>
        <taxon>Fungi</taxon>
        <taxon>Dikarya</taxon>
        <taxon>Ascomycota</taxon>
        <taxon>Pezizomycotina</taxon>
        <taxon>Dothideomycetes</taxon>
        <taxon>Pleosporomycetidae</taxon>
        <taxon>Pleosporales</taxon>
        <taxon>Massarineae</taxon>
        <taxon>Periconiaceae</taxon>
        <taxon>Periconia</taxon>
    </lineage>
</organism>
<feature type="region of interest" description="Disordered" evidence="1">
    <location>
        <begin position="284"/>
        <end position="320"/>
    </location>
</feature>
<dbReference type="AlphaFoldDB" id="A0A2V1DJN7"/>
<evidence type="ECO:0000256" key="1">
    <source>
        <dbReference type="SAM" id="MobiDB-lite"/>
    </source>
</evidence>
<dbReference type="SUPFAM" id="SSF54768">
    <property type="entry name" value="dsRNA-binding domain-like"/>
    <property type="match status" value="1"/>
</dbReference>
<feature type="compositionally biased region" description="Pro residues" evidence="1">
    <location>
        <begin position="30"/>
        <end position="59"/>
    </location>
</feature>
<accession>A0A2V1DJN7</accession>
<feature type="region of interest" description="Disordered" evidence="1">
    <location>
        <begin position="438"/>
        <end position="485"/>
    </location>
</feature>
<keyword evidence="4" id="KW-1185">Reference proteome</keyword>
<protein>
    <recommendedName>
        <fullName evidence="2">DRBM domain-containing protein</fullName>
    </recommendedName>
</protein>
<sequence>MQVDTPTAVPMANPTAGGGALSLDDYLNAHPPPAPKIKTAPPPSQSKQPPPPKSIPVPVAPKAVGARSSKHTIKLHEKYQALAISQPKFIFEGSSVEGWWGKIVFENLLDANRSAHDDQGLNLPHKVTLRENGHVELAEQDAFSSKQEVKEKLSEGALAVLEELEAKGKVVKMLKRKKGKDSTPVEGQAPIKKDEPTVNYIGQLLEFQRSTNSPQPTYNDYQVGSGFSCLATIEGYPESFGSLEPPYFSNKKAARQQAARCAVEYFQTAGLWPETYTDAGGIKKRKATSNNNSSNNNNSSGSDSTTPIPLNPDAAASPGGSSYAQRVAQLAITLGLPTPQYNFSSVPEAPGLLTASCVFKNSAHAGPIGEVRHIRGRKKAKEECARLTLEYLIGVKEQRMTFAQKMMAGVTGGEAAESVGLGQPVGGDAEVEAGLMRSNGMNGAGSNKGKERASAAAPFGFDGTASGTDEDEMDFEDAVEFPTQH</sequence>
<dbReference type="Gene3D" id="3.30.160.20">
    <property type="match status" value="1"/>
</dbReference>
<dbReference type="Proteomes" id="UP000244855">
    <property type="component" value="Unassembled WGS sequence"/>
</dbReference>
<feature type="region of interest" description="Disordered" evidence="1">
    <location>
        <begin position="1"/>
        <end position="63"/>
    </location>
</feature>
<dbReference type="SMART" id="SM00358">
    <property type="entry name" value="DSRM"/>
    <property type="match status" value="2"/>
</dbReference>
<feature type="compositionally biased region" description="Acidic residues" evidence="1">
    <location>
        <begin position="468"/>
        <end position="479"/>
    </location>
</feature>
<name>A0A2V1DJN7_9PLEO</name>
<evidence type="ECO:0000259" key="2">
    <source>
        <dbReference type="SMART" id="SM00358"/>
    </source>
</evidence>
<evidence type="ECO:0000313" key="3">
    <source>
        <dbReference type="EMBL" id="PVH98382.1"/>
    </source>
</evidence>
<feature type="domain" description="DRBM" evidence="2">
    <location>
        <begin position="323"/>
        <end position="393"/>
    </location>
</feature>
<dbReference type="InterPro" id="IPR014720">
    <property type="entry name" value="dsRBD_dom"/>
</dbReference>
<proteinExistence type="predicted"/>
<dbReference type="OrthoDB" id="5222339at2759"/>